<dbReference type="InterPro" id="IPR000595">
    <property type="entry name" value="cNMP-bd_dom"/>
</dbReference>
<evidence type="ECO:0000313" key="7">
    <source>
        <dbReference type="Proteomes" id="UP000070442"/>
    </source>
</evidence>
<dbReference type="PANTHER" id="PTHR24567">
    <property type="entry name" value="CRP FAMILY TRANSCRIPTIONAL REGULATORY PROTEIN"/>
    <property type="match status" value="1"/>
</dbReference>
<dbReference type="InterPro" id="IPR018490">
    <property type="entry name" value="cNMP-bd_dom_sf"/>
</dbReference>
<dbReference type="OrthoDB" id="3176638at2"/>
<dbReference type="Proteomes" id="UP000070442">
    <property type="component" value="Unassembled WGS sequence"/>
</dbReference>
<evidence type="ECO:0000313" key="6">
    <source>
        <dbReference type="EMBL" id="KXB67391.1"/>
    </source>
</evidence>
<dbReference type="SUPFAM" id="SSF51206">
    <property type="entry name" value="cAMP-binding domain-like"/>
    <property type="match status" value="1"/>
</dbReference>
<dbReference type="PANTHER" id="PTHR24567:SF58">
    <property type="entry name" value="CYCLIC AMP-BINDING REGULATORY PROTEIN"/>
    <property type="match status" value="1"/>
</dbReference>
<feature type="domain" description="HTH crp-type" evidence="5">
    <location>
        <begin position="146"/>
        <end position="211"/>
    </location>
</feature>
<dbReference type="SMART" id="SM00419">
    <property type="entry name" value="HTH_CRP"/>
    <property type="match status" value="1"/>
</dbReference>
<keyword evidence="7" id="KW-1185">Reference proteome</keyword>
<accession>A0A134AI50</accession>
<evidence type="ECO:0000259" key="4">
    <source>
        <dbReference type="PROSITE" id="PS50042"/>
    </source>
</evidence>
<dbReference type="GO" id="GO:0003677">
    <property type="term" value="F:DNA binding"/>
    <property type="evidence" value="ECO:0007669"/>
    <property type="project" value="UniProtKB-KW"/>
</dbReference>
<sequence length="217" mass="24515">MATKTHLFKGIDEGKLKDFLAAKGAVEHRVLKEDYIFREGEEPEGLFILLEGAVEVEKISISGNRQVVNRFTSPGTVFGEVYIFLDNRPYDFGCVAYEESRILYIPKAAFEAGGEDVAERLISNMLGILSQKALFLNQKMLILSAGSLRKKIAMHLLQKLPSGGTMQLMKREDLAQYLAVPRPSLSRELMKLHREGYIQLDGRMITFDALKLEEILF</sequence>
<name>A0A134AI50_9FIRM</name>
<evidence type="ECO:0000256" key="2">
    <source>
        <dbReference type="ARBA" id="ARBA00023125"/>
    </source>
</evidence>
<dbReference type="EMBL" id="LSDG01000019">
    <property type="protein sequence ID" value="KXB67391.1"/>
    <property type="molecule type" value="Genomic_DNA"/>
</dbReference>
<dbReference type="InterPro" id="IPR050397">
    <property type="entry name" value="Env_Response_Regulators"/>
</dbReference>
<feature type="domain" description="Cyclic nucleotide-binding" evidence="4">
    <location>
        <begin position="7"/>
        <end position="111"/>
    </location>
</feature>
<dbReference type="Pfam" id="PF13545">
    <property type="entry name" value="HTH_Crp_2"/>
    <property type="match status" value="1"/>
</dbReference>
<dbReference type="PROSITE" id="PS51063">
    <property type="entry name" value="HTH_CRP_2"/>
    <property type="match status" value="1"/>
</dbReference>
<dbReference type="CDD" id="cd00038">
    <property type="entry name" value="CAP_ED"/>
    <property type="match status" value="1"/>
</dbReference>
<dbReference type="Pfam" id="PF00027">
    <property type="entry name" value="cNMP_binding"/>
    <property type="match status" value="1"/>
</dbReference>
<dbReference type="GO" id="GO:0003700">
    <property type="term" value="F:DNA-binding transcription factor activity"/>
    <property type="evidence" value="ECO:0007669"/>
    <property type="project" value="TreeGrafter"/>
</dbReference>
<organism evidence="6 7">
    <name type="scientific">Aedoeadaptatus coxii</name>
    <dbReference type="NCBI Taxonomy" id="755172"/>
    <lineage>
        <taxon>Bacteria</taxon>
        <taxon>Bacillati</taxon>
        <taxon>Bacillota</taxon>
        <taxon>Tissierellia</taxon>
        <taxon>Tissierellales</taxon>
        <taxon>Peptoniphilaceae</taxon>
        <taxon>Aedoeadaptatus</taxon>
    </lineage>
</organism>
<gene>
    <name evidence="6" type="ORF">HMPREF1863_00581</name>
</gene>
<dbReference type="STRING" id="755172.HMPREF1863_00581"/>
<dbReference type="AlphaFoldDB" id="A0A134AI50"/>
<dbReference type="SUPFAM" id="SSF46785">
    <property type="entry name" value="Winged helix' DNA-binding domain"/>
    <property type="match status" value="1"/>
</dbReference>
<evidence type="ECO:0000256" key="3">
    <source>
        <dbReference type="ARBA" id="ARBA00023163"/>
    </source>
</evidence>
<keyword evidence="3" id="KW-0804">Transcription</keyword>
<comment type="caution">
    <text evidence="6">The sequence shown here is derived from an EMBL/GenBank/DDBJ whole genome shotgun (WGS) entry which is preliminary data.</text>
</comment>
<dbReference type="RefSeq" id="WP_068367135.1">
    <property type="nucleotide sequence ID" value="NZ_CAIJCT010000016.1"/>
</dbReference>
<dbReference type="InterPro" id="IPR014710">
    <property type="entry name" value="RmlC-like_jellyroll"/>
</dbReference>
<proteinExistence type="predicted"/>
<dbReference type="SMART" id="SM00100">
    <property type="entry name" value="cNMP"/>
    <property type="match status" value="1"/>
</dbReference>
<dbReference type="InterPro" id="IPR012318">
    <property type="entry name" value="HTH_CRP"/>
</dbReference>
<dbReference type="InterPro" id="IPR036390">
    <property type="entry name" value="WH_DNA-bd_sf"/>
</dbReference>
<evidence type="ECO:0000256" key="1">
    <source>
        <dbReference type="ARBA" id="ARBA00023015"/>
    </source>
</evidence>
<protein>
    <submittedName>
        <fullName evidence="6">Cyclic nucleotide-binding domain protein</fullName>
    </submittedName>
</protein>
<keyword evidence="2" id="KW-0238">DNA-binding</keyword>
<dbReference type="PROSITE" id="PS50042">
    <property type="entry name" value="CNMP_BINDING_3"/>
    <property type="match status" value="1"/>
</dbReference>
<reference evidence="7" key="1">
    <citation type="submission" date="2016-01" db="EMBL/GenBank/DDBJ databases">
        <authorList>
            <person name="Mitreva M."/>
            <person name="Pepin K.H."/>
            <person name="Mihindukulasuriya K.A."/>
            <person name="Fulton R."/>
            <person name="Fronick C."/>
            <person name="O'Laughlin M."/>
            <person name="Miner T."/>
            <person name="Herter B."/>
            <person name="Rosa B.A."/>
            <person name="Cordes M."/>
            <person name="Tomlinson C."/>
            <person name="Wollam A."/>
            <person name="Palsikar V.B."/>
            <person name="Mardis E.R."/>
            <person name="Wilson R.K."/>
        </authorList>
    </citation>
    <scope>NUCLEOTIDE SEQUENCE [LARGE SCALE GENOMIC DNA]</scope>
    <source>
        <strain evidence="7">DNF00729</strain>
    </source>
</reference>
<keyword evidence="1" id="KW-0805">Transcription regulation</keyword>
<dbReference type="Gene3D" id="2.60.120.10">
    <property type="entry name" value="Jelly Rolls"/>
    <property type="match status" value="1"/>
</dbReference>
<evidence type="ECO:0000259" key="5">
    <source>
        <dbReference type="PROSITE" id="PS51063"/>
    </source>
</evidence>
<dbReference type="PATRIC" id="fig|755172.3.peg.554"/>
<dbReference type="GO" id="GO:0005829">
    <property type="term" value="C:cytosol"/>
    <property type="evidence" value="ECO:0007669"/>
    <property type="project" value="TreeGrafter"/>
</dbReference>